<name>A0AA38HEK6_9TREE</name>
<evidence type="ECO:0000313" key="3">
    <source>
        <dbReference type="Proteomes" id="UP001164286"/>
    </source>
</evidence>
<dbReference type="RefSeq" id="XP_052948602.1">
    <property type="nucleotide sequence ID" value="XM_053086476.1"/>
</dbReference>
<organism evidence="2 3">
    <name type="scientific">Dioszegia hungarica</name>
    <dbReference type="NCBI Taxonomy" id="4972"/>
    <lineage>
        <taxon>Eukaryota</taxon>
        <taxon>Fungi</taxon>
        <taxon>Dikarya</taxon>
        <taxon>Basidiomycota</taxon>
        <taxon>Agaricomycotina</taxon>
        <taxon>Tremellomycetes</taxon>
        <taxon>Tremellales</taxon>
        <taxon>Bulleribasidiaceae</taxon>
        <taxon>Dioszegia</taxon>
    </lineage>
</organism>
<accession>A0AA38HEK6</accession>
<evidence type="ECO:0000313" key="2">
    <source>
        <dbReference type="EMBL" id="KAI9638825.1"/>
    </source>
</evidence>
<sequence>MRTREPAHLPLHRRLLFPTLDAERPLPPIVIPTASGSKRDPELEKLNDRLYHLIALILRAYVLSWYPRFSKDRSLLPTLSSQIVVPILSPILSGVYHDPNRILQLLLLDLPAIFSLHWSTYWQSRQAIRDTPHLFTPRSSDYIVDPQGTGPDLLGDVYHARLPLLSVVPSPGTTYADTEGPYRLPTPGGQYILSPLYLTSLADALIRLHLPPAEYGCTVERVMAREIVGRAVLGAIGRKLGEGWFWWSLGLKLMGGGEAPAENWRERAESGIESIYRLIIRVYSLLFFIWTFAVSLFARYTASPPSPPAYAHCAQPWAVLARQVLGVDGRPGVSPQRWSVRLIWGCTEGIITLLSPMIDRLLPHLLQSQLTPALSLRLIEVVEKVLFPLDGYPAPTPPDLTPEEAVMVRKQFEERLKGKIPRHIRAVLLPENQDIKLLLDPLDNPGCNAHLVGMLVDTIVGALEPGLVAPKTRMSEAEVEAW</sequence>
<protein>
    <recommendedName>
        <fullName evidence="1">PXA domain-containing protein</fullName>
    </recommendedName>
</protein>
<evidence type="ECO:0000259" key="1">
    <source>
        <dbReference type="Pfam" id="PF02194"/>
    </source>
</evidence>
<dbReference type="Proteomes" id="UP001164286">
    <property type="component" value="Unassembled WGS sequence"/>
</dbReference>
<dbReference type="Pfam" id="PF02194">
    <property type="entry name" value="PXA"/>
    <property type="match status" value="1"/>
</dbReference>
<dbReference type="AlphaFoldDB" id="A0AA38HEK6"/>
<comment type="caution">
    <text evidence="2">The sequence shown here is derived from an EMBL/GenBank/DDBJ whole genome shotgun (WGS) entry which is preliminary data.</text>
</comment>
<feature type="domain" description="PXA" evidence="1">
    <location>
        <begin position="45"/>
        <end position="249"/>
    </location>
</feature>
<dbReference type="GeneID" id="77725677"/>
<proteinExistence type="predicted"/>
<gene>
    <name evidence="2" type="ORF">MKK02DRAFT_21848</name>
</gene>
<dbReference type="InterPro" id="IPR003114">
    <property type="entry name" value="Phox_assoc"/>
</dbReference>
<dbReference type="EMBL" id="JAKWFO010000002">
    <property type="protein sequence ID" value="KAI9638825.1"/>
    <property type="molecule type" value="Genomic_DNA"/>
</dbReference>
<keyword evidence="3" id="KW-1185">Reference proteome</keyword>
<reference evidence="2" key="1">
    <citation type="journal article" date="2022" name="G3 (Bethesda)">
        <title>High quality genome of the basidiomycete yeast Dioszegia hungarica PDD-24b-2 isolated from cloud water.</title>
        <authorList>
            <person name="Jarrige D."/>
            <person name="Haridas S."/>
            <person name="Bleykasten-Grosshans C."/>
            <person name="Joly M."/>
            <person name="Nadalig T."/>
            <person name="Sancelme M."/>
            <person name="Vuilleumier S."/>
            <person name="Grigoriev I.V."/>
            <person name="Amato P."/>
            <person name="Bringel F."/>
        </authorList>
    </citation>
    <scope>NUCLEOTIDE SEQUENCE</scope>
    <source>
        <strain evidence="2">PDD-24b-2</strain>
    </source>
</reference>